<keyword evidence="1" id="KW-0812">Transmembrane</keyword>
<keyword evidence="2" id="KW-0813">Transport</keyword>
<comment type="caution">
    <text evidence="2">The sequence shown here is derived from an EMBL/GenBank/DDBJ whole genome shotgun (WGS) entry which is preliminary data.</text>
</comment>
<gene>
    <name evidence="2" type="ORF">GKC34_07640</name>
</gene>
<protein>
    <submittedName>
        <fullName evidence="2">Sugar transporter</fullName>
    </submittedName>
</protein>
<keyword evidence="1" id="KW-0472">Membrane</keyword>
<proteinExistence type="predicted"/>
<dbReference type="Proteomes" id="UP000437575">
    <property type="component" value="Unassembled WGS sequence"/>
</dbReference>
<feature type="transmembrane region" description="Helical" evidence="1">
    <location>
        <begin position="53"/>
        <end position="77"/>
    </location>
</feature>
<keyword evidence="1" id="KW-1133">Transmembrane helix</keyword>
<feature type="transmembrane region" description="Helical" evidence="1">
    <location>
        <begin position="20"/>
        <end position="47"/>
    </location>
</feature>
<evidence type="ECO:0000313" key="2">
    <source>
        <dbReference type="EMBL" id="MSE05684.1"/>
    </source>
</evidence>
<keyword evidence="2" id="KW-0762">Sugar transport</keyword>
<organism evidence="2 3">
    <name type="scientific">Ligilactobacillus salivarius</name>
    <dbReference type="NCBI Taxonomy" id="1624"/>
    <lineage>
        <taxon>Bacteria</taxon>
        <taxon>Bacillati</taxon>
        <taxon>Bacillota</taxon>
        <taxon>Bacilli</taxon>
        <taxon>Lactobacillales</taxon>
        <taxon>Lactobacillaceae</taxon>
        <taxon>Ligilactobacillus</taxon>
    </lineage>
</organism>
<dbReference type="AlphaFoldDB" id="A0A6A8LPC3"/>
<dbReference type="EMBL" id="WKKZ01000349">
    <property type="protein sequence ID" value="MSE05684.1"/>
    <property type="molecule type" value="Genomic_DNA"/>
</dbReference>
<name>A0A6A8LPC3_9LACO</name>
<feature type="non-terminal residue" evidence="2">
    <location>
        <position position="1"/>
    </location>
</feature>
<evidence type="ECO:0000256" key="1">
    <source>
        <dbReference type="SAM" id="Phobius"/>
    </source>
</evidence>
<accession>A0A6A8LPC3</accession>
<sequence>IIIILFSSIKLEILFRSDGYVLKLLLISCIMGIVVKGLSILLGYLLGSSRLDVGIISVICIPVGVFIFGILAIKFNLFTKEEYMAMPGGNKIIKIIDKLNGGR</sequence>
<evidence type="ECO:0000313" key="3">
    <source>
        <dbReference type="Proteomes" id="UP000437575"/>
    </source>
</evidence>
<reference evidence="2 3" key="1">
    <citation type="submission" date="2019-11" db="EMBL/GenBank/DDBJ databases">
        <title>Draft Genome Sequence of Plant Growth-Promoting Rhizosphere-Associated Bacteria.</title>
        <authorList>
            <person name="Vasilyev I.Y."/>
            <person name="Radchenko V."/>
            <person name="Ilnitskaya E.V."/>
        </authorList>
    </citation>
    <scope>NUCLEOTIDE SEQUENCE [LARGE SCALE GENOMIC DNA]</scope>
    <source>
        <strain evidence="2 3">VRA_1sq_f</strain>
    </source>
</reference>